<evidence type="ECO:0000313" key="3">
    <source>
        <dbReference type="EMBL" id="KAA5230151.1"/>
    </source>
</evidence>
<feature type="chain" id="PRO_5044658486" description="DUF6562 domain-containing protein" evidence="1">
    <location>
        <begin position="19"/>
        <end position="571"/>
    </location>
</feature>
<evidence type="ECO:0000313" key="5">
    <source>
        <dbReference type="Proteomes" id="UP000421791"/>
    </source>
</evidence>
<evidence type="ECO:0000256" key="1">
    <source>
        <dbReference type="SAM" id="SignalP"/>
    </source>
</evidence>
<dbReference type="EMBL" id="VWAG01000009">
    <property type="protein sequence ID" value="KAA5258573.1"/>
    <property type="molecule type" value="Genomic_DNA"/>
</dbReference>
<organism evidence="3 5">
    <name type="scientific">Bacteroides finegoldii</name>
    <dbReference type="NCBI Taxonomy" id="338188"/>
    <lineage>
        <taxon>Bacteria</taxon>
        <taxon>Pseudomonadati</taxon>
        <taxon>Bacteroidota</taxon>
        <taxon>Bacteroidia</taxon>
        <taxon>Bacteroidales</taxon>
        <taxon>Bacteroidaceae</taxon>
        <taxon>Bacteroides</taxon>
    </lineage>
</organism>
<dbReference type="PROSITE" id="PS51257">
    <property type="entry name" value="PROKAR_LIPOPROTEIN"/>
    <property type="match status" value="1"/>
</dbReference>
<dbReference type="RefSeq" id="WP_007756759.1">
    <property type="nucleotide sequence ID" value="NZ_JADOZO010000360.1"/>
</dbReference>
<evidence type="ECO:0000313" key="6">
    <source>
        <dbReference type="Proteomes" id="UP000440198"/>
    </source>
</evidence>
<accession>A0A7J4YNQ9</accession>
<dbReference type="InterPro" id="IPR046692">
    <property type="entry name" value="DUF6562"/>
</dbReference>
<feature type="domain" description="DUF6562" evidence="2">
    <location>
        <begin position="45"/>
        <end position="193"/>
    </location>
</feature>
<dbReference type="Pfam" id="PF20200">
    <property type="entry name" value="DUF6562"/>
    <property type="match status" value="1"/>
</dbReference>
<dbReference type="Proteomes" id="UP000421791">
    <property type="component" value="Unassembled WGS sequence"/>
</dbReference>
<proteinExistence type="predicted"/>
<feature type="signal peptide" evidence="1">
    <location>
        <begin position="1"/>
        <end position="18"/>
    </location>
</feature>
<keyword evidence="1" id="KW-0732">Signal</keyword>
<evidence type="ECO:0000259" key="2">
    <source>
        <dbReference type="Pfam" id="PF20200"/>
    </source>
</evidence>
<keyword evidence="6" id="KW-1185">Reference proteome</keyword>
<dbReference type="Proteomes" id="UP000440198">
    <property type="component" value="Unassembled WGS sequence"/>
</dbReference>
<name>A0A7J4YNQ9_9BACE</name>
<gene>
    <name evidence="4" type="ORF">F2Z09_07700</name>
    <name evidence="3" type="ORF">F2Z22_10795</name>
</gene>
<dbReference type="EMBL" id="VWAK01000015">
    <property type="protein sequence ID" value="KAA5230151.1"/>
    <property type="molecule type" value="Genomic_DNA"/>
</dbReference>
<sequence length="571" mass="63121">MKNIFFYILLFCSLGLLAACSEDDDKLPTGIGENEVRLSAFFPKELSETRVDAAAHKLRCILEIYHRENNLLAYREEIATEPGTLDEKLSFSFEMKSGTYNCLIWADYIDANATPNVGGNTETTRYADKYFDTSDLTAVSMKNPLELVNNDACDAFFYSGEMQKNDGEGLAMEISLMRPFSKISIREENQREFNLLKELKAIFPVATTFNVATGMVAGTPVQQEHHVTDFKPEVMAERTLLSFYTFANSETQKLDGVSLTFTTGIEAIPEQTVNIPDNLIPIVRNRHVKVSAAMMQETPEPEIDFNITYDIDVADWDVADMTVIAQQGKVKVGDFFYKDGTTSSNYVADADNPCIGVVFAVAHSNGAAAFDSPENYPGTALADLEAINGWVVAAFDFRDGTNDLNLKPRKSADVVIPEGLKGDMNDIQGFLKTKLLERQTLSDYPIAEIVINYQNDEITKAPANTSGWYWGAVKQYDALAKAYATASGGQLTESLIVRNSLQVLANAGVGELFPVGGNERRHWYSTATDKKSKGLWAGFVCFGVETNDYGGIEDDWWAVTNSGNARAILTF</sequence>
<reference evidence="5 6" key="1">
    <citation type="journal article" date="2019" name="Nat. Med.">
        <title>A library of human gut bacterial isolates paired with longitudinal multiomics data enables mechanistic microbiome research.</title>
        <authorList>
            <person name="Poyet M."/>
            <person name="Groussin M."/>
            <person name="Gibbons S.M."/>
            <person name="Avila-Pacheco J."/>
            <person name="Jiang X."/>
            <person name="Kearney S.M."/>
            <person name="Perrotta A.R."/>
            <person name="Berdy B."/>
            <person name="Zhao S."/>
            <person name="Lieberman T.D."/>
            <person name="Swanson P.K."/>
            <person name="Smith M."/>
            <person name="Roesemann S."/>
            <person name="Alexander J.E."/>
            <person name="Rich S.A."/>
            <person name="Livny J."/>
            <person name="Vlamakis H."/>
            <person name="Clish C."/>
            <person name="Bullock K."/>
            <person name="Deik A."/>
            <person name="Scott J."/>
            <person name="Pierce K.A."/>
            <person name="Xavier R.J."/>
            <person name="Alm E.J."/>
        </authorList>
    </citation>
    <scope>NUCLEOTIDE SEQUENCE [LARGE SCALE GENOMIC DNA]</scope>
    <source>
        <strain evidence="4 6">BIOML-A2</strain>
        <strain evidence="3 5">BIOML-A6</strain>
    </source>
</reference>
<protein>
    <recommendedName>
        <fullName evidence="2">DUF6562 domain-containing protein</fullName>
    </recommendedName>
</protein>
<dbReference type="AlphaFoldDB" id="A0A7J4YNQ9"/>
<comment type="caution">
    <text evidence="3">The sequence shown here is derived from an EMBL/GenBank/DDBJ whole genome shotgun (WGS) entry which is preliminary data.</text>
</comment>
<evidence type="ECO:0000313" key="4">
    <source>
        <dbReference type="EMBL" id="KAA5258573.1"/>
    </source>
</evidence>
<dbReference type="GeneID" id="92987297"/>